<gene>
    <name evidence="2" type="ORF">J2S44_001386</name>
</gene>
<feature type="compositionally biased region" description="Basic and acidic residues" evidence="1">
    <location>
        <begin position="40"/>
        <end position="58"/>
    </location>
</feature>
<dbReference type="EMBL" id="JAVDYC010000001">
    <property type="protein sequence ID" value="MDR7321136.1"/>
    <property type="molecule type" value="Genomic_DNA"/>
</dbReference>
<accession>A0AAE3ZKU1</accession>
<proteinExistence type="predicted"/>
<protein>
    <submittedName>
        <fullName evidence="2">Uncharacterized protein</fullName>
    </submittedName>
</protein>
<dbReference type="InterPro" id="IPR032724">
    <property type="entry name" value="SCP1.201-like"/>
</dbReference>
<organism evidence="2 3">
    <name type="scientific">Catenuloplanes niger</name>
    <dbReference type="NCBI Taxonomy" id="587534"/>
    <lineage>
        <taxon>Bacteria</taxon>
        <taxon>Bacillati</taxon>
        <taxon>Actinomycetota</taxon>
        <taxon>Actinomycetes</taxon>
        <taxon>Micromonosporales</taxon>
        <taxon>Micromonosporaceae</taxon>
        <taxon>Catenuloplanes</taxon>
    </lineage>
</organism>
<dbReference type="AlphaFoldDB" id="A0AAE3ZKU1"/>
<comment type="caution">
    <text evidence="2">The sequence shown here is derived from an EMBL/GenBank/DDBJ whole genome shotgun (WGS) entry which is preliminary data.</text>
</comment>
<name>A0AAE3ZKU1_9ACTN</name>
<sequence length="152" mass="16369">MSPEVRAAGATMLDRPEGVNRPTTGQRVDDPNAEPVYSGGRDRGPANDVDHSRIHRPPDGAPWPQAPDVLYQHVEMKIAADMRAGGDTHAEVVLDNGTCGTRARDQRNGVDCDTLLPGVLPAGSTMTVWTTTDGGQTYYRKTYQGDGSLLRP</sequence>
<dbReference type="Proteomes" id="UP001183629">
    <property type="component" value="Unassembled WGS sequence"/>
</dbReference>
<feature type="region of interest" description="Disordered" evidence="1">
    <location>
        <begin position="1"/>
        <end position="66"/>
    </location>
</feature>
<dbReference type="Pfam" id="PF14428">
    <property type="entry name" value="DddA-like"/>
    <property type="match status" value="1"/>
</dbReference>
<evidence type="ECO:0000313" key="2">
    <source>
        <dbReference type="EMBL" id="MDR7321136.1"/>
    </source>
</evidence>
<evidence type="ECO:0000256" key="1">
    <source>
        <dbReference type="SAM" id="MobiDB-lite"/>
    </source>
</evidence>
<keyword evidence="3" id="KW-1185">Reference proteome</keyword>
<dbReference type="RefSeq" id="WP_310409926.1">
    <property type="nucleotide sequence ID" value="NZ_JAVDYC010000001.1"/>
</dbReference>
<reference evidence="2 3" key="1">
    <citation type="submission" date="2023-07" db="EMBL/GenBank/DDBJ databases">
        <title>Sequencing the genomes of 1000 actinobacteria strains.</title>
        <authorList>
            <person name="Klenk H.-P."/>
        </authorList>
    </citation>
    <scope>NUCLEOTIDE SEQUENCE [LARGE SCALE GENOMIC DNA]</scope>
    <source>
        <strain evidence="2 3">DSM 44711</strain>
    </source>
</reference>
<evidence type="ECO:0000313" key="3">
    <source>
        <dbReference type="Proteomes" id="UP001183629"/>
    </source>
</evidence>